<dbReference type="AlphaFoldDB" id="A0AAU9RRN6"/>
<name>A0AAU9RRN6_THLAR</name>
<keyword evidence="5" id="KW-0464">Manganese</keyword>
<reference evidence="9 10" key="1">
    <citation type="submission" date="2022-03" db="EMBL/GenBank/DDBJ databases">
        <authorList>
            <person name="Nunn A."/>
            <person name="Chopra R."/>
            <person name="Nunn A."/>
            <person name="Contreras Garrido A."/>
        </authorList>
    </citation>
    <scope>NUCLEOTIDE SEQUENCE [LARGE SCALE GENOMIC DNA]</scope>
</reference>
<dbReference type="GO" id="GO:0000287">
    <property type="term" value="F:magnesium ion binding"/>
    <property type="evidence" value="ECO:0007669"/>
    <property type="project" value="InterPro"/>
</dbReference>
<keyword evidence="10" id="KW-1185">Reference proteome</keyword>
<dbReference type="InterPro" id="IPR050148">
    <property type="entry name" value="Terpene_synthase-like"/>
</dbReference>
<protein>
    <submittedName>
        <fullName evidence="9">Uncharacterized protein</fullName>
    </submittedName>
</protein>
<gene>
    <name evidence="9" type="ORF">TAV2_LOCUS8238</name>
</gene>
<evidence type="ECO:0000259" key="7">
    <source>
        <dbReference type="Pfam" id="PF01397"/>
    </source>
</evidence>
<evidence type="ECO:0000259" key="8">
    <source>
        <dbReference type="Pfam" id="PF03936"/>
    </source>
</evidence>
<dbReference type="FunFam" id="1.50.10.130:FF:000001">
    <property type="entry name" value="Isoprene synthase, chloroplastic"/>
    <property type="match status" value="1"/>
</dbReference>
<dbReference type="EMBL" id="CAJVSB020000273">
    <property type="protein sequence ID" value="CAH2049246.1"/>
    <property type="molecule type" value="Genomic_DNA"/>
</dbReference>
<dbReference type="Gene3D" id="1.50.10.130">
    <property type="entry name" value="Terpene synthase, N-terminal domain"/>
    <property type="match status" value="1"/>
</dbReference>
<dbReference type="Pfam" id="PF01397">
    <property type="entry name" value="Terpene_synth"/>
    <property type="match status" value="1"/>
</dbReference>
<dbReference type="Proteomes" id="UP000836841">
    <property type="component" value="Unassembled WGS sequence"/>
</dbReference>
<proteinExistence type="predicted"/>
<comment type="cofactor">
    <cofactor evidence="1">
        <name>Mn(2+)</name>
        <dbReference type="ChEBI" id="CHEBI:29035"/>
    </cofactor>
</comment>
<keyword evidence="3" id="KW-0479">Metal-binding</keyword>
<dbReference type="InterPro" id="IPR005630">
    <property type="entry name" value="Terpene_synthase_metal-bd"/>
</dbReference>
<keyword evidence="4" id="KW-0460">Magnesium</keyword>
<evidence type="ECO:0000256" key="1">
    <source>
        <dbReference type="ARBA" id="ARBA00001936"/>
    </source>
</evidence>
<dbReference type="SFLD" id="SFLDG01019">
    <property type="entry name" value="Terpene_Cyclase_Like_1_C_Termi"/>
    <property type="match status" value="1"/>
</dbReference>
<dbReference type="FunFam" id="1.10.600.10:FF:000007">
    <property type="entry name" value="Isoprene synthase, chloroplastic"/>
    <property type="match status" value="1"/>
</dbReference>
<comment type="cofactor">
    <cofactor evidence="2">
        <name>Mg(2+)</name>
        <dbReference type="ChEBI" id="CHEBI:18420"/>
    </cofactor>
</comment>
<sequence>MEKASQAEVSRRTANFHPTVWGKHFLTHTSEAQETEVGMEDKFEQLREQVGKILQAEADKPSEKLKLIDAVERLGLSYHFETEIEAALQRIYEEWQELDDDKEGGDLYTVSLWFRLLRQQRYPISSGPSNVFERFKDGDGNFKESLIGDVRGMLSLYEAAHLGIRGEKILDEAVDFTTSHLRSMLPNLSSRRAAQVRHALNQTIRRGVPRLEARFYISFYEAEDSHDKVLLSLAKLDFNLLQKMHQRELRELTMWWEDLKIAEKLPFARDRLVECYFWIWAVYFEPKYCFARMILSSVTSLTSLLDDIYDVHGTLEEITLLTEAFQRWEMSASDQLPEYMKPPFQAYLNLFSVVEKELALEGRSYRADYAKFVIKDLVKAYLEEAKWFHEGRVPTMEEYMRVALVTSCYKMLATVSYVGMGEIVTKETFDWVCSDPLIVRASSLIARVMNDIVAHKFEQERGHPPSAVEVYMNEHGASEEEALVELQKLITNAWKDINAEFLHRPTTISTPILMRILNFTRFLDVVYKGEDRYTHSQGSLKDFATLVFDKPLPI</sequence>
<evidence type="ECO:0000313" key="9">
    <source>
        <dbReference type="EMBL" id="CAH2049246.1"/>
    </source>
</evidence>
<dbReference type="InterPro" id="IPR008930">
    <property type="entry name" value="Terpenoid_cyclase/PrenylTrfase"/>
</dbReference>
<dbReference type="GO" id="GO:0010333">
    <property type="term" value="F:terpene synthase activity"/>
    <property type="evidence" value="ECO:0007669"/>
    <property type="project" value="InterPro"/>
</dbReference>
<dbReference type="InterPro" id="IPR001906">
    <property type="entry name" value="Terpene_synth_N"/>
</dbReference>
<dbReference type="InterPro" id="IPR044814">
    <property type="entry name" value="Terpene_cyclase_plant_C1"/>
</dbReference>
<dbReference type="InterPro" id="IPR036965">
    <property type="entry name" value="Terpene_synth_N_sf"/>
</dbReference>
<dbReference type="SUPFAM" id="SSF48576">
    <property type="entry name" value="Terpenoid synthases"/>
    <property type="match status" value="1"/>
</dbReference>
<evidence type="ECO:0000313" key="10">
    <source>
        <dbReference type="Proteomes" id="UP000836841"/>
    </source>
</evidence>
<dbReference type="PANTHER" id="PTHR31225:SF205">
    <property type="entry name" value="(-)-GERMACRENE D SYNTHASE-LIKE"/>
    <property type="match status" value="1"/>
</dbReference>
<dbReference type="CDD" id="cd00684">
    <property type="entry name" value="Terpene_cyclase_plant_C1"/>
    <property type="match status" value="1"/>
</dbReference>
<evidence type="ECO:0000256" key="2">
    <source>
        <dbReference type="ARBA" id="ARBA00001946"/>
    </source>
</evidence>
<dbReference type="Gene3D" id="1.10.600.10">
    <property type="entry name" value="Farnesyl Diphosphate Synthase"/>
    <property type="match status" value="1"/>
</dbReference>
<evidence type="ECO:0000256" key="4">
    <source>
        <dbReference type="ARBA" id="ARBA00022842"/>
    </source>
</evidence>
<dbReference type="InterPro" id="IPR034741">
    <property type="entry name" value="Terpene_cyclase-like_1_C"/>
</dbReference>
<dbReference type="PANTHER" id="PTHR31225">
    <property type="entry name" value="OS04G0344100 PROTEIN-RELATED"/>
    <property type="match status" value="1"/>
</dbReference>
<feature type="domain" description="Terpene synthase N-terminal" evidence="7">
    <location>
        <begin position="20"/>
        <end position="200"/>
    </location>
</feature>
<feature type="domain" description="Terpene synthase metal-binding" evidence="8">
    <location>
        <begin position="258"/>
        <end position="496"/>
    </location>
</feature>
<keyword evidence="6" id="KW-0456">Lyase</keyword>
<organism evidence="9 10">
    <name type="scientific">Thlaspi arvense</name>
    <name type="common">Field penny-cress</name>
    <dbReference type="NCBI Taxonomy" id="13288"/>
    <lineage>
        <taxon>Eukaryota</taxon>
        <taxon>Viridiplantae</taxon>
        <taxon>Streptophyta</taxon>
        <taxon>Embryophyta</taxon>
        <taxon>Tracheophyta</taxon>
        <taxon>Spermatophyta</taxon>
        <taxon>Magnoliopsida</taxon>
        <taxon>eudicotyledons</taxon>
        <taxon>Gunneridae</taxon>
        <taxon>Pentapetalae</taxon>
        <taxon>rosids</taxon>
        <taxon>malvids</taxon>
        <taxon>Brassicales</taxon>
        <taxon>Brassicaceae</taxon>
        <taxon>Thlaspideae</taxon>
        <taxon>Thlaspi</taxon>
    </lineage>
</organism>
<dbReference type="GO" id="GO:0016102">
    <property type="term" value="P:diterpenoid biosynthetic process"/>
    <property type="evidence" value="ECO:0007669"/>
    <property type="project" value="InterPro"/>
</dbReference>
<dbReference type="SUPFAM" id="SSF48239">
    <property type="entry name" value="Terpenoid cyclases/Protein prenyltransferases"/>
    <property type="match status" value="1"/>
</dbReference>
<evidence type="ECO:0000256" key="3">
    <source>
        <dbReference type="ARBA" id="ARBA00022723"/>
    </source>
</evidence>
<dbReference type="InterPro" id="IPR008949">
    <property type="entry name" value="Isoprenoid_synthase_dom_sf"/>
</dbReference>
<comment type="caution">
    <text evidence="9">The sequence shown here is derived from an EMBL/GenBank/DDBJ whole genome shotgun (WGS) entry which is preliminary data.</text>
</comment>
<dbReference type="SFLD" id="SFLDS00005">
    <property type="entry name" value="Isoprenoid_Synthase_Type_I"/>
    <property type="match status" value="1"/>
</dbReference>
<evidence type="ECO:0000256" key="5">
    <source>
        <dbReference type="ARBA" id="ARBA00023211"/>
    </source>
</evidence>
<evidence type="ECO:0000256" key="6">
    <source>
        <dbReference type="ARBA" id="ARBA00023239"/>
    </source>
</evidence>
<dbReference type="Pfam" id="PF03936">
    <property type="entry name" value="Terpene_synth_C"/>
    <property type="match status" value="1"/>
</dbReference>
<accession>A0AAU9RRN6</accession>